<gene>
    <name evidence="1" type="ORF">J8TS2_11920</name>
</gene>
<protein>
    <submittedName>
        <fullName evidence="1">Uncharacterized protein</fullName>
    </submittedName>
</protein>
<keyword evidence="2" id="KW-1185">Reference proteome</keyword>
<name>A0ABQ4KFX6_9BACI</name>
<organism evidence="1 2">
    <name type="scientific">Lederbergia ruris</name>
    <dbReference type="NCBI Taxonomy" id="217495"/>
    <lineage>
        <taxon>Bacteria</taxon>
        <taxon>Bacillati</taxon>
        <taxon>Bacillota</taxon>
        <taxon>Bacilli</taxon>
        <taxon>Bacillales</taxon>
        <taxon>Bacillaceae</taxon>
        <taxon>Lederbergia</taxon>
    </lineage>
</organism>
<dbReference type="RefSeq" id="WP_158321564.1">
    <property type="nucleotide sequence ID" value="NZ_BORB01000007.1"/>
</dbReference>
<evidence type="ECO:0000313" key="1">
    <source>
        <dbReference type="EMBL" id="GIN56873.1"/>
    </source>
</evidence>
<evidence type="ECO:0000313" key="2">
    <source>
        <dbReference type="Proteomes" id="UP000679950"/>
    </source>
</evidence>
<proteinExistence type="predicted"/>
<comment type="caution">
    <text evidence="1">The sequence shown here is derived from an EMBL/GenBank/DDBJ whole genome shotgun (WGS) entry which is preliminary data.</text>
</comment>
<dbReference type="EMBL" id="BORB01000007">
    <property type="protein sequence ID" value="GIN56873.1"/>
    <property type="molecule type" value="Genomic_DNA"/>
</dbReference>
<sequence>MSVMRVITGLWRNSTETSDRAKDPKLKTRYYKTGKRKISETITSVVNNKMTGWNVTHFDYDRGEMLIEKRGIRRNQIVITIVQVEPLRCSVDIVSAYDGLGDLGATYFLVQKFFEALNKEIPPVEKNQ</sequence>
<dbReference type="Proteomes" id="UP000679950">
    <property type="component" value="Unassembled WGS sequence"/>
</dbReference>
<accession>A0ABQ4KFX6</accession>
<reference evidence="1 2" key="1">
    <citation type="submission" date="2021-03" db="EMBL/GenBank/DDBJ databases">
        <title>Antimicrobial resistance genes in bacteria isolated from Japanese honey, and their potential for conferring macrolide and lincosamide resistance in the American foulbrood pathogen Paenibacillus larvae.</title>
        <authorList>
            <person name="Okamoto M."/>
            <person name="Kumagai M."/>
            <person name="Kanamori H."/>
            <person name="Takamatsu D."/>
        </authorList>
    </citation>
    <scope>NUCLEOTIDE SEQUENCE [LARGE SCALE GENOMIC DNA]</scope>
    <source>
        <strain evidence="1 2">J8TS2</strain>
    </source>
</reference>